<dbReference type="Proteomes" id="UP000054815">
    <property type="component" value="Unassembled WGS sequence"/>
</dbReference>
<reference evidence="2 3" key="1">
    <citation type="submission" date="2015-01" db="EMBL/GenBank/DDBJ databases">
        <title>Evolution of Trichinella species and genotypes.</title>
        <authorList>
            <person name="Korhonen P.K."/>
            <person name="Edoardo P."/>
            <person name="Giuseppe L.R."/>
            <person name="Gasser R.B."/>
        </authorList>
    </citation>
    <scope>NUCLEOTIDE SEQUENCE [LARGE SCALE GENOMIC DNA]</scope>
    <source>
        <strain evidence="2">ISS141</strain>
    </source>
</reference>
<feature type="compositionally biased region" description="Basic and acidic residues" evidence="1">
    <location>
        <begin position="68"/>
        <end position="78"/>
    </location>
</feature>
<feature type="compositionally biased region" description="Acidic residues" evidence="1">
    <location>
        <begin position="58"/>
        <end position="67"/>
    </location>
</feature>
<dbReference type="STRING" id="6337.A0A0V0X068"/>
<accession>A0A0V0X068</accession>
<comment type="caution">
    <text evidence="2">The sequence shown here is derived from an EMBL/GenBank/DDBJ whole genome shotgun (WGS) entry which is preliminary data.</text>
</comment>
<proteinExistence type="predicted"/>
<sequence>MRVSSMKKKIETRRGIFKSQMEDLEHRLKENALQLELRAHSKEISDLYEQLDSLQTEFEEELEAEESEKERQTWKGLR</sequence>
<organism evidence="2 3">
    <name type="scientific">Trichinella pseudospiralis</name>
    <name type="common">Parasitic roundworm</name>
    <dbReference type="NCBI Taxonomy" id="6337"/>
    <lineage>
        <taxon>Eukaryota</taxon>
        <taxon>Metazoa</taxon>
        <taxon>Ecdysozoa</taxon>
        <taxon>Nematoda</taxon>
        <taxon>Enoplea</taxon>
        <taxon>Dorylaimia</taxon>
        <taxon>Trichinellida</taxon>
        <taxon>Trichinellidae</taxon>
        <taxon>Trichinella</taxon>
    </lineage>
</organism>
<evidence type="ECO:0000313" key="2">
    <source>
        <dbReference type="EMBL" id="KRX81269.1"/>
    </source>
</evidence>
<evidence type="ECO:0000256" key="1">
    <source>
        <dbReference type="SAM" id="MobiDB-lite"/>
    </source>
</evidence>
<gene>
    <name evidence="2" type="ORF">T4E_10109</name>
</gene>
<protein>
    <submittedName>
        <fullName evidence="2">Uncharacterized protein</fullName>
    </submittedName>
</protein>
<feature type="region of interest" description="Disordered" evidence="1">
    <location>
        <begin position="58"/>
        <end position="78"/>
    </location>
</feature>
<feature type="non-terminal residue" evidence="2">
    <location>
        <position position="78"/>
    </location>
</feature>
<name>A0A0V0X068_TRIPS</name>
<evidence type="ECO:0000313" key="3">
    <source>
        <dbReference type="Proteomes" id="UP000054815"/>
    </source>
</evidence>
<dbReference type="EMBL" id="JYDU01000789">
    <property type="protein sequence ID" value="KRX81269.1"/>
    <property type="molecule type" value="Genomic_DNA"/>
</dbReference>
<dbReference type="AlphaFoldDB" id="A0A0V0X068"/>